<name>A0AAV5S5Z8_9BILA</name>
<dbReference type="Proteomes" id="UP001432027">
    <property type="component" value="Unassembled WGS sequence"/>
</dbReference>
<protein>
    <submittedName>
        <fullName evidence="2">Uncharacterized protein</fullName>
    </submittedName>
</protein>
<feature type="non-terminal residue" evidence="2">
    <location>
        <position position="1"/>
    </location>
</feature>
<evidence type="ECO:0000313" key="2">
    <source>
        <dbReference type="EMBL" id="GMS78011.1"/>
    </source>
</evidence>
<organism evidence="2 3">
    <name type="scientific">Pristionchus entomophagus</name>
    <dbReference type="NCBI Taxonomy" id="358040"/>
    <lineage>
        <taxon>Eukaryota</taxon>
        <taxon>Metazoa</taxon>
        <taxon>Ecdysozoa</taxon>
        <taxon>Nematoda</taxon>
        <taxon>Chromadorea</taxon>
        <taxon>Rhabditida</taxon>
        <taxon>Rhabditina</taxon>
        <taxon>Diplogasteromorpha</taxon>
        <taxon>Diplogasteroidea</taxon>
        <taxon>Neodiplogasteridae</taxon>
        <taxon>Pristionchus</taxon>
    </lineage>
</organism>
<keyword evidence="3" id="KW-1185">Reference proteome</keyword>
<dbReference type="AlphaFoldDB" id="A0AAV5S5Z8"/>
<keyword evidence="1" id="KW-0732">Signal</keyword>
<proteinExistence type="predicted"/>
<reference evidence="2" key="1">
    <citation type="submission" date="2023-10" db="EMBL/GenBank/DDBJ databases">
        <title>Genome assembly of Pristionchus species.</title>
        <authorList>
            <person name="Yoshida K."/>
            <person name="Sommer R.J."/>
        </authorList>
    </citation>
    <scope>NUCLEOTIDE SEQUENCE</scope>
    <source>
        <strain evidence="2">RS0144</strain>
    </source>
</reference>
<feature type="signal peptide" evidence="1">
    <location>
        <begin position="1"/>
        <end position="19"/>
    </location>
</feature>
<evidence type="ECO:0000313" key="3">
    <source>
        <dbReference type="Proteomes" id="UP001432027"/>
    </source>
</evidence>
<evidence type="ECO:0000256" key="1">
    <source>
        <dbReference type="SAM" id="SignalP"/>
    </source>
</evidence>
<dbReference type="EMBL" id="BTSX01000001">
    <property type="protein sequence ID" value="GMS78011.1"/>
    <property type="molecule type" value="Genomic_DNA"/>
</dbReference>
<accession>A0AAV5S5Z8</accession>
<gene>
    <name evidence="2" type="ORF">PENTCL1PPCAC_186</name>
</gene>
<sequence length="115" mass="12420">DPAHSILLLTLFTFQKRLLCPITCAADLRSIARDEGDCALYFDINGSVKIGAIVKRNEWGTIGSSNDAGAKIVSAFVKNRCTIALSPPPVSFTGTTVAIYFDVNQFGKFWNCACA</sequence>
<comment type="caution">
    <text evidence="2">The sequence shown here is derived from an EMBL/GenBank/DDBJ whole genome shotgun (WGS) entry which is preliminary data.</text>
</comment>
<feature type="chain" id="PRO_5043360791" evidence="1">
    <location>
        <begin position="20"/>
        <end position="115"/>
    </location>
</feature>